<dbReference type="InterPro" id="IPR036021">
    <property type="entry name" value="Tungsten_al_ferr_oxy-like_C"/>
</dbReference>
<feature type="domain" description="Aldehyde ferredoxin oxidoreductase N-terminal" evidence="9">
    <location>
        <begin position="5"/>
        <end position="205"/>
    </location>
</feature>
<keyword evidence="7" id="KW-0411">Iron-sulfur</keyword>
<evidence type="ECO:0000313" key="10">
    <source>
        <dbReference type="EMBL" id="HFK19801.1"/>
    </source>
</evidence>
<accession>A0A7C3FBN7</accession>
<evidence type="ECO:0000256" key="5">
    <source>
        <dbReference type="ARBA" id="ARBA00023002"/>
    </source>
</evidence>
<dbReference type="Gene3D" id="1.10.569.10">
    <property type="entry name" value="Aldehyde Ferredoxin Oxidoreductase Protein, subunit A, domain 2"/>
    <property type="match status" value="1"/>
</dbReference>
<evidence type="ECO:0000256" key="1">
    <source>
        <dbReference type="ARBA" id="ARBA00001966"/>
    </source>
</evidence>
<dbReference type="SMART" id="SM00790">
    <property type="entry name" value="AFOR_N"/>
    <property type="match status" value="1"/>
</dbReference>
<reference evidence="10" key="1">
    <citation type="journal article" date="2020" name="mSystems">
        <title>Genome- and Community-Level Interaction Insights into Carbon Utilization and Element Cycling Functions of Hydrothermarchaeota in Hydrothermal Sediment.</title>
        <authorList>
            <person name="Zhou Z."/>
            <person name="Liu Y."/>
            <person name="Xu W."/>
            <person name="Pan J."/>
            <person name="Luo Z.H."/>
            <person name="Li M."/>
        </authorList>
    </citation>
    <scope>NUCLEOTIDE SEQUENCE [LARGE SCALE GENOMIC DNA]</scope>
    <source>
        <strain evidence="10">SpSt-468</strain>
    </source>
</reference>
<evidence type="ECO:0000256" key="6">
    <source>
        <dbReference type="ARBA" id="ARBA00023004"/>
    </source>
</evidence>
<evidence type="ECO:0000256" key="3">
    <source>
        <dbReference type="ARBA" id="ARBA00022485"/>
    </source>
</evidence>
<evidence type="ECO:0000256" key="2">
    <source>
        <dbReference type="ARBA" id="ARBA00011032"/>
    </source>
</evidence>
<evidence type="ECO:0000256" key="7">
    <source>
        <dbReference type="ARBA" id="ARBA00023014"/>
    </source>
</evidence>
<gene>
    <name evidence="10" type="ORF">ENS19_00785</name>
</gene>
<dbReference type="InterPro" id="IPR013984">
    <property type="entry name" value="Ald_Fedxn_OxRdtase_dom2"/>
</dbReference>
<dbReference type="InterPro" id="IPR013983">
    <property type="entry name" value="Ald_Fedxn_OxRdtase_N"/>
</dbReference>
<dbReference type="InterPro" id="IPR036503">
    <property type="entry name" value="Ald_Fedxn_OxRdtase_N_sf"/>
</dbReference>
<dbReference type="Gene3D" id="3.60.9.10">
    <property type="entry name" value="Aldehyde ferredoxin oxidoreductase, N-terminal domain"/>
    <property type="match status" value="1"/>
</dbReference>
<protein>
    <submittedName>
        <fullName evidence="10">Aldehyde ferredoxin oxidoreductase</fullName>
    </submittedName>
</protein>
<dbReference type="GO" id="GO:0046872">
    <property type="term" value="F:metal ion binding"/>
    <property type="evidence" value="ECO:0007669"/>
    <property type="project" value="UniProtKB-KW"/>
</dbReference>
<dbReference type="EMBL" id="DSTX01000001">
    <property type="protein sequence ID" value="HFK19801.1"/>
    <property type="molecule type" value="Genomic_DNA"/>
</dbReference>
<name>A0A7C3FBN7_9CREN</name>
<dbReference type="PANTHER" id="PTHR30038:SF7">
    <property type="entry name" value="TUNGSTEN-CONTAINING GLYCERALDEHYDE-3-PHOSPHATE:FERREDOXIN OXIDOREDUCTASE"/>
    <property type="match status" value="1"/>
</dbReference>
<dbReference type="PANTHER" id="PTHR30038">
    <property type="entry name" value="ALDEHYDE FERREDOXIN OXIDOREDUCTASE"/>
    <property type="match status" value="1"/>
</dbReference>
<dbReference type="GO" id="GO:0016625">
    <property type="term" value="F:oxidoreductase activity, acting on the aldehyde or oxo group of donors, iron-sulfur protein as acceptor"/>
    <property type="evidence" value="ECO:0007669"/>
    <property type="project" value="InterPro"/>
</dbReference>
<dbReference type="InterPro" id="IPR013985">
    <property type="entry name" value="Ald_Fedxn_OxRdtase_dom3"/>
</dbReference>
<dbReference type="InterPro" id="IPR001203">
    <property type="entry name" value="OxRdtase_Ald_Fedxn_C"/>
</dbReference>
<dbReference type="GO" id="GO:0051539">
    <property type="term" value="F:4 iron, 4 sulfur cluster binding"/>
    <property type="evidence" value="ECO:0007669"/>
    <property type="project" value="UniProtKB-KW"/>
</dbReference>
<dbReference type="AlphaFoldDB" id="A0A7C3FBN7"/>
<evidence type="ECO:0000256" key="4">
    <source>
        <dbReference type="ARBA" id="ARBA00022723"/>
    </source>
</evidence>
<dbReference type="Gene3D" id="1.10.599.10">
    <property type="entry name" value="Aldehyde Ferredoxin Oxidoreductase Protein, subunit A, domain 3"/>
    <property type="match status" value="1"/>
</dbReference>
<dbReference type="SUPFAM" id="SSF48310">
    <property type="entry name" value="Aldehyde ferredoxin oxidoreductase, C-terminal domains"/>
    <property type="match status" value="1"/>
</dbReference>
<dbReference type="Pfam" id="PF01314">
    <property type="entry name" value="AFOR_C"/>
    <property type="match status" value="1"/>
</dbReference>
<keyword evidence="5" id="KW-0560">Oxidoreductase</keyword>
<comment type="cofactor">
    <cofactor evidence="8">
        <name>tungstopterin</name>
        <dbReference type="ChEBI" id="CHEBI:30402"/>
    </cofactor>
</comment>
<comment type="cofactor">
    <cofactor evidence="1">
        <name>[4Fe-4S] cluster</name>
        <dbReference type="ChEBI" id="CHEBI:49883"/>
    </cofactor>
</comment>
<sequence length="589" mass="64487">MPAQDRKLLRVNLSDGSMKVESIDSDLINKYIGGKGLAAHYAYKEIRGGVDPLSPENKLFIFNGILTGIYPGFTRYVVASKSPATGIWCDAYSGGRFGQELARTGFMGIIIEGKAPTPSMIRIDGESMTIEGSGILDGKNAYERCATLKPLSAMVIGPAGRKMVKFACIMNDMDGPGRAGVIGRGGLGAVMGSKNLDAVAIRGRLRDRDLIRQEVSKDVSATYLKAIKYLRDYVVKGIDLGGNLPAVEMSAGAKVLPVNNFMAGVVEGWERLAVPEIRRNTIKHHTCPLCPLACGVHVKADGEEVDRIEYETVALNGFNCGHTDLRKVVRICRLCNELGLDTMSAGVVASFAMECTEKGIYDFGVRFGDYEGHLRLIKKIAEREGVGDLLAEGSKRASETVKAPELALQVKGLEFPGYDPRGVVGMGLAYATADRGADHLRAWTITAELKDPFTMRGKAELTKYLQDRNAALWTLICCDNIPANTTGNPEEWVDLCLEMLKTVGIEVDKAGFMRTGERIYNLTRLFSVREGISRKDDCLPAKMHDGRPDTKWKIERGDFERLLDAYYELRGWGKDGIPTADKLKELGIP</sequence>
<comment type="similarity">
    <text evidence="2">Belongs to the AOR/FOR family.</text>
</comment>
<keyword evidence="4" id="KW-0479">Metal-binding</keyword>
<keyword evidence="3" id="KW-0004">4Fe-4S</keyword>
<comment type="caution">
    <text evidence="10">The sequence shown here is derived from an EMBL/GenBank/DDBJ whole genome shotgun (WGS) entry which is preliminary data.</text>
</comment>
<keyword evidence="6" id="KW-0408">Iron</keyword>
<evidence type="ECO:0000256" key="8">
    <source>
        <dbReference type="ARBA" id="ARBA00049934"/>
    </source>
</evidence>
<dbReference type="SUPFAM" id="SSF56228">
    <property type="entry name" value="Aldehyde ferredoxin oxidoreductase, N-terminal domain"/>
    <property type="match status" value="1"/>
</dbReference>
<dbReference type="InterPro" id="IPR051919">
    <property type="entry name" value="W-dependent_AOR"/>
</dbReference>
<proteinExistence type="inferred from homology"/>
<dbReference type="Pfam" id="PF02730">
    <property type="entry name" value="AFOR_N"/>
    <property type="match status" value="1"/>
</dbReference>
<dbReference type="GO" id="GO:0009055">
    <property type="term" value="F:electron transfer activity"/>
    <property type="evidence" value="ECO:0007669"/>
    <property type="project" value="InterPro"/>
</dbReference>
<organism evidence="10">
    <name type="scientific">Candidatus Methanomethylicus mesodigestus</name>
    <dbReference type="NCBI Taxonomy" id="1867258"/>
    <lineage>
        <taxon>Archaea</taxon>
        <taxon>Thermoproteota</taxon>
        <taxon>Methanosuratincolia</taxon>
        <taxon>Candidatus Methanomethylicales</taxon>
        <taxon>Candidatus Methanomethylicaceae</taxon>
        <taxon>Candidatus Methanomethylicus</taxon>
    </lineage>
</organism>
<evidence type="ECO:0000259" key="9">
    <source>
        <dbReference type="SMART" id="SM00790"/>
    </source>
</evidence>